<organism evidence="2 3">
    <name type="scientific">Caenorhabditis remanei</name>
    <name type="common">Caenorhabditis vulgaris</name>
    <dbReference type="NCBI Taxonomy" id="31234"/>
    <lineage>
        <taxon>Eukaryota</taxon>
        <taxon>Metazoa</taxon>
        <taxon>Ecdysozoa</taxon>
        <taxon>Nematoda</taxon>
        <taxon>Chromadorea</taxon>
        <taxon>Rhabditida</taxon>
        <taxon>Rhabditina</taxon>
        <taxon>Rhabditomorpha</taxon>
        <taxon>Rhabditoidea</taxon>
        <taxon>Rhabditidae</taxon>
        <taxon>Peloderinae</taxon>
        <taxon>Caenorhabditis</taxon>
    </lineage>
</organism>
<reference evidence="2 3" key="1">
    <citation type="submission" date="2019-12" db="EMBL/GenBank/DDBJ databases">
        <title>Chromosome-level assembly of the Caenorhabditis remanei genome.</title>
        <authorList>
            <person name="Teterina A.A."/>
            <person name="Willis J.H."/>
            <person name="Phillips P.C."/>
        </authorList>
    </citation>
    <scope>NUCLEOTIDE SEQUENCE [LARGE SCALE GENOMIC DNA]</scope>
    <source>
        <strain evidence="2 3">PX506</strain>
        <tissue evidence="2">Whole organism</tissue>
    </source>
</reference>
<dbReference type="CTD" id="9813732"/>
<protein>
    <submittedName>
        <fullName evidence="2">Uncharacterized protein</fullName>
    </submittedName>
</protein>
<evidence type="ECO:0000313" key="2">
    <source>
        <dbReference type="EMBL" id="KAF1749703.1"/>
    </source>
</evidence>
<feature type="region of interest" description="Disordered" evidence="1">
    <location>
        <begin position="360"/>
        <end position="417"/>
    </location>
</feature>
<dbReference type="GeneID" id="9813732"/>
<dbReference type="EMBL" id="WUAV01000006">
    <property type="protein sequence ID" value="KAF1749703.1"/>
    <property type="molecule type" value="Genomic_DNA"/>
</dbReference>
<accession>A0A6A5G4H0</accession>
<feature type="region of interest" description="Disordered" evidence="1">
    <location>
        <begin position="278"/>
        <end position="347"/>
    </location>
</feature>
<name>A0A6A5G4H0_CAERE</name>
<feature type="compositionally biased region" description="Low complexity" evidence="1">
    <location>
        <begin position="338"/>
        <end position="347"/>
    </location>
</feature>
<proteinExistence type="predicted"/>
<feature type="compositionally biased region" description="Low complexity" evidence="1">
    <location>
        <begin position="278"/>
        <end position="288"/>
    </location>
</feature>
<sequence>MHAQSRPANSYDANANEIIQVGINVQLCKRLMLVWLHGVNRCAIMHWKTVDCDFINIGSIIEVAVKPIELREETLWAPYEVTKCLKVLETVKNEVKIQDYTCFALYEVDFANRDPMFDEYSAITSNYILDSEIGNVLLERTAKNQEGFLHTSKKIIEDHKTGPSKVMAWFKYVRCLVPAAMIQRGCDVQEKVYSYVWRMEQVLGTMAAYKAEQSKIQSESILADELPQLTKEDDVARQKRQARLEFEANQTRIHADLPSAVSGLSLSDSVFTHGTVRQQAPAPVNNLPPAAPAQPGYDVYGTARPSTEGLFHRARQHAKEQAQLAQQAAREAEHHAQQRAQQQTQHAAYSNYSTFSGYTAAGPAENGQHGHSVASSRGTDQFGPSAAPSALQSHSGAYGPGYAGQPAAPSHMPPSQRQITIEELAKKLDDLTAYVYRQDRENEALHQEKEALRLKNCRLRNDLAKIIFPTESMIDIPKVKEQMKIHDSETFNTLENAIAEVKAASSDQQSRPRGY</sequence>
<comment type="caution">
    <text evidence="2">The sequence shown here is derived from an EMBL/GenBank/DDBJ whole genome shotgun (WGS) entry which is preliminary data.</text>
</comment>
<evidence type="ECO:0000256" key="1">
    <source>
        <dbReference type="SAM" id="MobiDB-lite"/>
    </source>
</evidence>
<dbReference type="KEGG" id="crq:GCK72_026171"/>
<dbReference type="Proteomes" id="UP000483820">
    <property type="component" value="Chromosome X"/>
</dbReference>
<gene>
    <name evidence="2" type="ORF">GCK72_026171</name>
</gene>
<dbReference type="RefSeq" id="XP_003101907.2">
    <property type="nucleotide sequence ID" value="XM_003101859.2"/>
</dbReference>
<evidence type="ECO:0000313" key="3">
    <source>
        <dbReference type="Proteomes" id="UP000483820"/>
    </source>
</evidence>
<dbReference type="AlphaFoldDB" id="A0A6A5G4H0"/>